<feature type="compositionally biased region" description="Basic and acidic residues" evidence="1">
    <location>
        <begin position="257"/>
        <end position="273"/>
    </location>
</feature>
<reference evidence="2" key="1">
    <citation type="submission" date="2020-11" db="EMBL/GenBank/DDBJ databases">
        <authorList>
            <consortium name="DOE Joint Genome Institute"/>
            <person name="Ahrendt S."/>
            <person name="Riley R."/>
            <person name="Andreopoulos W."/>
            <person name="Labutti K."/>
            <person name="Pangilinan J."/>
            <person name="Ruiz-Duenas F.J."/>
            <person name="Barrasa J.M."/>
            <person name="Sanchez-Garcia M."/>
            <person name="Camarero S."/>
            <person name="Miyauchi S."/>
            <person name="Serrano A."/>
            <person name="Linde D."/>
            <person name="Babiker R."/>
            <person name="Drula E."/>
            <person name="Ayuso-Fernandez I."/>
            <person name="Pacheco R."/>
            <person name="Padilla G."/>
            <person name="Ferreira P."/>
            <person name="Barriuso J."/>
            <person name="Kellner H."/>
            <person name="Castanera R."/>
            <person name="Alfaro M."/>
            <person name="Ramirez L."/>
            <person name="Pisabarro A.G."/>
            <person name="Kuo A."/>
            <person name="Tritt A."/>
            <person name="Lipzen A."/>
            <person name="He G."/>
            <person name="Yan M."/>
            <person name="Ng V."/>
            <person name="Cullen D."/>
            <person name="Martin F."/>
            <person name="Rosso M.-N."/>
            <person name="Henrissat B."/>
            <person name="Hibbett D."/>
            <person name="Martinez A.T."/>
            <person name="Grigoriev I.V."/>
        </authorList>
    </citation>
    <scope>NUCLEOTIDE SEQUENCE</scope>
    <source>
        <strain evidence="2">ATCC 90797</strain>
    </source>
</reference>
<evidence type="ECO:0000313" key="2">
    <source>
        <dbReference type="EMBL" id="KAF9492502.1"/>
    </source>
</evidence>
<keyword evidence="3" id="KW-1185">Reference proteome</keyword>
<organism evidence="2 3">
    <name type="scientific">Pleurotus eryngii</name>
    <name type="common">Boletus of the steppes</name>
    <dbReference type="NCBI Taxonomy" id="5323"/>
    <lineage>
        <taxon>Eukaryota</taxon>
        <taxon>Fungi</taxon>
        <taxon>Dikarya</taxon>
        <taxon>Basidiomycota</taxon>
        <taxon>Agaricomycotina</taxon>
        <taxon>Agaricomycetes</taxon>
        <taxon>Agaricomycetidae</taxon>
        <taxon>Agaricales</taxon>
        <taxon>Pleurotineae</taxon>
        <taxon>Pleurotaceae</taxon>
        <taxon>Pleurotus</taxon>
    </lineage>
</organism>
<comment type="caution">
    <text evidence="2">The sequence shown here is derived from an EMBL/GenBank/DDBJ whole genome shotgun (WGS) entry which is preliminary data.</text>
</comment>
<accession>A0A9P6D618</accession>
<dbReference type="EMBL" id="MU154600">
    <property type="protein sequence ID" value="KAF9492502.1"/>
    <property type="molecule type" value="Genomic_DNA"/>
</dbReference>
<protein>
    <submittedName>
        <fullName evidence="2">Uncharacterized protein</fullName>
    </submittedName>
</protein>
<feature type="region of interest" description="Disordered" evidence="1">
    <location>
        <begin position="235"/>
        <end position="273"/>
    </location>
</feature>
<proteinExistence type="predicted"/>
<sequence length="273" mass="30627">MCHGRWLEVPELRSKERQEERGHGTMYIHRYCSSSISSFITFLNVPFNARPAQHFRCTVRRRIPSSYHITNGSRSCRVTMEDVFPTVTALEPGWGTLRCRASERILPALQLHESQGTRIRLICGGTINSTALRQSSGTSRTHHPLAEVTVPPPPPSRPHVSPLALPLVSPARSLYQCYHGAPREGRAARPSQDILRQKLVIWQRIEGLVRKYGTGMKECGNARLFISLCSTSLSTPPRDQQDVEHSASICSSPNQQAEKKRVGGEVEERGWGR</sequence>
<evidence type="ECO:0000313" key="3">
    <source>
        <dbReference type="Proteomes" id="UP000807025"/>
    </source>
</evidence>
<evidence type="ECO:0000256" key="1">
    <source>
        <dbReference type="SAM" id="MobiDB-lite"/>
    </source>
</evidence>
<gene>
    <name evidence="2" type="ORF">BDN71DRAFT_1451330</name>
</gene>
<dbReference type="AlphaFoldDB" id="A0A9P6D618"/>
<name>A0A9P6D618_PLEER</name>
<dbReference type="Proteomes" id="UP000807025">
    <property type="component" value="Unassembled WGS sequence"/>
</dbReference>